<proteinExistence type="predicted"/>
<protein>
    <submittedName>
        <fullName evidence="2">Uncharacterized protein</fullName>
    </submittedName>
</protein>
<comment type="caution">
    <text evidence="2">The sequence shown here is derived from an EMBL/GenBank/DDBJ whole genome shotgun (WGS) entry which is preliminary data.</text>
</comment>
<dbReference type="AlphaFoldDB" id="A0A7V4NF40"/>
<sequence>MTVSIVDHPAFSNIQKQRLKHADVHKSKPIVVQDVKKKKNHATRTFNTVFVGTAFQTFGKIYYSNIMVVFLYRYNLLMKNIRRE</sequence>
<reference evidence="2" key="1">
    <citation type="journal article" date="2020" name="mSystems">
        <title>Genome- and Community-Level Interaction Insights into Carbon Utilization and Element Cycling Functions of Hydrothermarchaeota in Hydrothermal Sediment.</title>
        <authorList>
            <person name="Zhou Z."/>
            <person name="Liu Y."/>
            <person name="Xu W."/>
            <person name="Pan J."/>
            <person name="Luo Z.H."/>
            <person name="Li M."/>
        </authorList>
    </citation>
    <scope>NUCLEOTIDE SEQUENCE [LARGE SCALE GENOMIC DNA]</scope>
    <source>
        <strain evidence="2">SpSt-61</strain>
    </source>
</reference>
<feature type="transmembrane region" description="Helical" evidence="1">
    <location>
        <begin position="61"/>
        <end position="78"/>
    </location>
</feature>
<keyword evidence="1" id="KW-0812">Transmembrane</keyword>
<dbReference type="EMBL" id="DSZZ01000163">
    <property type="protein sequence ID" value="HGU52574.1"/>
    <property type="molecule type" value="Genomic_DNA"/>
</dbReference>
<organism evidence="2">
    <name type="scientific">Fervidobacterium pennivorans</name>
    <dbReference type="NCBI Taxonomy" id="93466"/>
    <lineage>
        <taxon>Bacteria</taxon>
        <taxon>Thermotogati</taxon>
        <taxon>Thermotogota</taxon>
        <taxon>Thermotogae</taxon>
        <taxon>Thermotogales</taxon>
        <taxon>Fervidobacteriaceae</taxon>
        <taxon>Fervidobacterium</taxon>
    </lineage>
</organism>
<accession>A0A7V4NF40</accession>
<keyword evidence="1" id="KW-0472">Membrane</keyword>
<keyword evidence="1" id="KW-1133">Transmembrane helix</keyword>
<evidence type="ECO:0000256" key="1">
    <source>
        <dbReference type="SAM" id="Phobius"/>
    </source>
</evidence>
<evidence type="ECO:0000313" key="2">
    <source>
        <dbReference type="EMBL" id="HGU52574.1"/>
    </source>
</evidence>
<name>A0A7V4NF40_FERPE</name>
<gene>
    <name evidence="2" type="ORF">ENT78_03480</name>
</gene>